<reference evidence="2 3" key="1">
    <citation type="journal article" date="2006" name="Science">
        <title>Genome of rice cluster I archaea -- the key methane producers in the rice rhizosphere.</title>
        <authorList>
            <person name="Erkel C."/>
            <person name="Kube M."/>
            <person name="Reinhardt R."/>
            <person name="Liesack W."/>
        </authorList>
    </citation>
    <scope>NUCLEOTIDE SEQUENCE [LARGE SCALE GENOMIC DNA]</scope>
    <source>
        <strain evidence="3">DSM 22066 / NBRC 105507 / MRE50</strain>
    </source>
</reference>
<name>Q0W0X7_METAR</name>
<proteinExistence type="predicted"/>
<dbReference type="AlphaFoldDB" id="Q0W0X7"/>
<accession>Q0W0X7</accession>
<dbReference type="Proteomes" id="UP000000663">
    <property type="component" value="Chromosome"/>
</dbReference>
<gene>
    <name evidence="2" type="ORF">RRC222</name>
</gene>
<sequence length="295" mass="33114">MKVSFRYISIFIVVLSAIMITGCTGSQVVSSNSDTQPSQQHPIYQQLTTPTPTQAPTVDPTIALRQNALSDYQSKISIVSIEQQSLDNYVNTPYTYVDLNDYKTWIDNYNIKASSYQQKCYDAISSGNIYLQYLTVGNDEYNRVKQNEATFSSNIQIYNNNYNQFISDYNKKKATNDAYNNYESKLRVVQSTSQDLQDYVNSSTIFSALSSSYIEGFNTKVTAYATACDNAVYAGQEYQKFLDPGSTAYNQVSSINTELTNSAAELRKTNEEVQKDSSYLSALTSLIKILPMLAV</sequence>
<dbReference type="KEGG" id="rci:RRC222"/>
<dbReference type="PROSITE" id="PS51257">
    <property type="entry name" value="PROKAR_LIPOPROTEIN"/>
    <property type="match status" value="1"/>
</dbReference>
<feature type="region of interest" description="Disordered" evidence="1">
    <location>
        <begin position="30"/>
        <end position="55"/>
    </location>
</feature>
<evidence type="ECO:0000256" key="1">
    <source>
        <dbReference type="SAM" id="MobiDB-lite"/>
    </source>
</evidence>
<evidence type="ECO:0000313" key="3">
    <source>
        <dbReference type="Proteomes" id="UP000000663"/>
    </source>
</evidence>
<organism evidence="2 3">
    <name type="scientific">Methanocella arvoryzae (strain DSM 22066 / NBRC 105507 / MRE50)</name>
    <dbReference type="NCBI Taxonomy" id="351160"/>
    <lineage>
        <taxon>Archaea</taxon>
        <taxon>Methanobacteriati</taxon>
        <taxon>Methanobacteriota</taxon>
        <taxon>Stenosarchaea group</taxon>
        <taxon>Methanomicrobia</taxon>
        <taxon>Methanocellales</taxon>
        <taxon>Methanocellaceae</taxon>
        <taxon>Methanocella</taxon>
    </lineage>
</organism>
<keyword evidence="3" id="KW-1185">Reference proteome</keyword>
<dbReference type="EMBL" id="AM114193">
    <property type="protein sequence ID" value="CAJ37966.1"/>
    <property type="molecule type" value="Genomic_DNA"/>
</dbReference>
<evidence type="ECO:0000313" key="2">
    <source>
        <dbReference type="EMBL" id="CAJ37966.1"/>
    </source>
</evidence>
<feature type="compositionally biased region" description="Polar residues" evidence="1">
    <location>
        <begin position="30"/>
        <end position="47"/>
    </location>
</feature>
<evidence type="ECO:0008006" key="4">
    <source>
        <dbReference type="Google" id="ProtNLM"/>
    </source>
</evidence>
<dbReference type="eggNOG" id="arCOG11648">
    <property type="taxonomic scope" value="Archaea"/>
</dbReference>
<protein>
    <recommendedName>
        <fullName evidence="4">Lipoprotein</fullName>
    </recommendedName>
</protein>